<sequence length="264" mass="30434">MKNSEITKAKLINLFYDYTRIYKRPAARITFHGKFADLYLGKGTSVLQGLTMEDAYEVLKKYTIEKKVSGGNGYIGRSMSINAKRAYERGLKPLTRITSVDLHQNGFYYPVRFFRWLVHNWNIKPKEMHHTSAACNITAFYDTSVIRYVVKCCNLELLVQIYKGKLTMAQAKQIRKIKYARVRVIDRLLGGKSGNVVNANCVFCDDILFLSSKLCIRADNSGVEILEVFDEPPEEVESGKLEELADDLIKHKTSKYFKYLRKWA</sequence>
<keyword evidence="2" id="KW-1185">Reference proteome</keyword>
<evidence type="ECO:0000313" key="1">
    <source>
        <dbReference type="EMBL" id="MBC5707968.1"/>
    </source>
</evidence>
<name>A0ABR7H482_9FIRM</name>
<protein>
    <submittedName>
        <fullName evidence="1">Uncharacterized protein</fullName>
    </submittedName>
</protein>
<reference evidence="1 2" key="1">
    <citation type="submission" date="2020-08" db="EMBL/GenBank/DDBJ databases">
        <title>Genome public.</title>
        <authorList>
            <person name="Liu C."/>
            <person name="Sun Q."/>
        </authorList>
    </citation>
    <scope>NUCLEOTIDE SEQUENCE [LARGE SCALE GENOMIC DNA]</scope>
    <source>
        <strain evidence="1 2">NSJ-66</strain>
    </source>
</reference>
<organism evidence="1 2">
    <name type="scientific">Hungatella hominis</name>
    <dbReference type="NCBI Taxonomy" id="2763050"/>
    <lineage>
        <taxon>Bacteria</taxon>
        <taxon>Bacillati</taxon>
        <taxon>Bacillota</taxon>
        <taxon>Clostridia</taxon>
        <taxon>Lachnospirales</taxon>
        <taxon>Lachnospiraceae</taxon>
        <taxon>Hungatella</taxon>
    </lineage>
</organism>
<proteinExistence type="predicted"/>
<comment type="caution">
    <text evidence="1">The sequence shown here is derived from an EMBL/GenBank/DDBJ whole genome shotgun (WGS) entry which is preliminary data.</text>
</comment>
<accession>A0ABR7H482</accession>
<dbReference type="RefSeq" id="WP_187020720.1">
    <property type="nucleotide sequence ID" value="NZ_JACOPB010000003.1"/>
</dbReference>
<dbReference type="Proteomes" id="UP000634672">
    <property type="component" value="Unassembled WGS sequence"/>
</dbReference>
<gene>
    <name evidence="1" type="ORF">H8S75_08390</name>
</gene>
<dbReference type="EMBL" id="JACOPB010000003">
    <property type="protein sequence ID" value="MBC5707968.1"/>
    <property type="molecule type" value="Genomic_DNA"/>
</dbReference>
<evidence type="ECO:0000313" key="2">
    <source>
        <dbReference type="Proteomes" id="UP000634672"/>
    </source>
</evidence>